<reference evidence="2" key="1">
    <citation type="submission" date="2022-03" db="EMBL/GenBank/DDBJ databases">
        <authorList>
            <person name="Sayadi A."/>
        </authorList>
    </citation>
    <scope>NUCLEOTIDE SEQUENCE</scope>
</reference>
<accession>A0A9P0M252</accession>
<feature type="compositionally biased region" description="Acidic residues" evidence="1">
    <location>
        <begin position="47"/>
        <end position="66"/>
    </location>
</feature>
<feature type="compositionally biased region" description="Acidic residues" evidence="1">
    <location>
        <begin position="25"/>
        <end position="37"/>
    </location>
</feature>
<name>A0A9P0M252_ACAOB</name>
<comment type="caution">
    <text evidence="2">The sequence shown here is derived from an EMBL/GenBank/DDBJ whole genome shotgun (WGS) entry which is preliminary data.</text>
</comment>
<dbReference type="OrthoDB" id="10253869at2759"/>
<feature type="region of interest" description="Disordered" evidence="1">
    <location>
        <begin position="1"/>
        <end position="66"/>
    </location>
</feature>
<dbReference type="Proteomes" id="UP001152888">
    <property type="component" value="Unassembled WGS sequence"/>
</dbReference>
<dbReference type="EMBL" id="CAKOFQ010007567">
    <property type="protein sequence ID" value="CAH2003984.1"/>
    <property type="molecule type" value="Genomic_DNA"/>
</dbReference>
<protein>
    <submittedName>
        <fullName evidence="2">Uncharacterized protein</fullName>
    </submittedName>
</protein>
<evidence type="ECO:0000313" key="3">
    <source>
        <dbReference type="Proteomes" id="UP001152888"/>
    </source>
</evidence>
<keyword evidence="3" id="KW-1185">Reference proteome</keyword>
<sequence length="138" mass="15424">ELEKIAQEFSWSSSSEEDPFHASEEDSDFIPSENEESQEAHVRDDLLETDGEDGDAEDGDVEDDDLEDNVEAEDLAEKQQASIMRVLRKGGFLGILLDSAVLPVFSTTLFSSDRILLKQGKKVFPVFDKNESSHEIKS</sequence>
<evidence type="ECO:0000313" key="2">
    <source>
        <dbReference type="EMBL" id="CAH2003984.1"/>
    </source>
</evidence>
<feature type="non-terminal residue" evidence="2">
    <location>
        <position position="138"/>
    </location>
</feature>
<evidence type="ECO:0000256" key="1">
    <source>
        <dbReference type="SAM" id="MobiDB-lite"/>
    </source>
</evidence>
<organism evidence="2 3">
    <name type="scientific">Acanthoscelides obtectus</name>
    <name type="common">Bean weevil</name>
    <name type="synonym">Bruchus obtectus</name>
    <dbReference type="NCBI Taxonomy" id="200917"/>
    <lineage>
        <taxon>Eukaryota</taxon>
        <taxon>Metazoa</taxon>
        <taxon>Ecdysozoa</taxon>
        <taxon>Arthropoda</taxon>
        <taxon>Hexapoda</taxon>
        <taxon>Insecta</taxon>
        <taxon>Pterygota</taxon>
        <taxon>Neoptera</taxon>
        <taxon>Endopterygota</taxon>
        <taxon>Coleoptera</taxon>
        <taxon>Polyphaga</taxon>
        <taxon>Cucujiformia</taxon>
        <taxon>Chrysomeloidea</taxon>
        <taxon>Chrysomelidae</taxon>
        <taxon>Bruchinae</taxon>
        <taxon>Bruchini</taxon>
        <taxon>Acanthoscelides</taxon>
    </lineage>
</organism>
<proteinExistence type="predicted"/>
<gene>
    <name evidence="2" type="ORF">ACAOBT_LOCUS27739</name>
</gene>
<dbReference type="AlphaFoldDB" id="A0A9P0M252"/>